<protein>
    <recommendedName>
        <fullName evidence="1">diguanylate cyclase</fullName>
        <ecNumber evidence="1">2.7.7.65</ecNumber>
    </recommendedName>
</protein>
<dbReference type="InterPro" id="IPR000160">
    <property type="entry name" value="GGDEF_dom"/>
</dbReference>
<evidence type="ECO:0000256" key="2">
    <source>
        <dbReference type="ARBA" id="ARBA00034247"/>
    </source>
</evidence>
<dbReference type="SMART" id="SM00448">
    <property type="entry name" value="REC"/>
    <property type="match status" value="1"/>
</dbReference>
<dbReference type="InterPro" id="IPR043128">
    <property type="entry name" value="Rev_trsase/Diguanyl_cyclase"/>
</dbReference>
<dbReference type="RefSeq" id="WP_194539452.1">
    <property type="nucleotide sequence ID" value="NZ_JACEFB010000016.1"/>
</dbReference>
<dbReference type="FunFam" id="3.30.70.270:FF:000001">
    <property type="entry name" value="Diguanylate cyclase domain protein"/>
    <property type="match status" value="1"/>
</dbReference>
<dbReference type="PROSITE" id="PS50887">
    <property type="entry name" value="GGDEF"/>
    <property type="match status" value="1"/>
</dbReference>
<keyword evidence="8" id="KW-1185">Reference proteome</keyword>
<keyword evidence="4" id="KW-0175">Coiled coil</keyword>
<feature type="modified residue" description="4-aspartylphosphate" evidence="3">
    <location>
        <position position="71"/>
    </location>
</feature>
<dbReference type="CDD" id="cd01949">
    <property type="entry name" value="GGDEF"/>
    <property type="match status" value="1"/>
</dbReference>
<evidence type="ECO:0000259" key="6">
    <source>
        <dbReference type="PROSITE" id="PS50887"/>
    </source>
</evidence>
<reference evidence="7 8" key="1">
    <citation type="submission" date="2020-07" db="EMBL/GenBank/DDBJ databases">
        <title>Thermogemmata thermophila gen. nov., sp. nov., a novel moderate thermophilic planctomycete from a Kamchatka hot spring.</title>
        <authorList>
            <person name="Elcheninov A.G."/>
            <person name="Podosokorskaya O.A."/>
            <person name="Kovaleva O.L."/>
            <person name="Novikov A."/>
            <person name="Bonch-Osmolovskaya E.A."/>
            <person name="Toshchakov S.V."/>
            <person name="Kublanov I.V."/>
        </authorList>
    </citation>
    <scope>NUCLEOTIDE SEQUENCE [LARGE SCALE GENOMIC DNA]</scope>
    <source>
        <strain evidence="7 8">2918</strain>
    </source>
</reference>
<accession>A0A7V9ACR7</accession>
<evidence type="ECO:0000313" key="7">
    <source>
        <dbReference type="EMBL" id="MBA2227586.1"/>
    </source>
</evidence>
<dbReference type="GO" id="GO:0005886">
    <property type="term" value="C:plasma membrane"/>
    <property type="evidence" value="ECO:0007669"/>
    <property type="project" value="TreeGrafter"/>
</dbReference>
<comment type="catalytic activity">
    <reaction evidence="2">
        <text>2 GTP = 3',3'-c-di-GMP + 2 diphosphate</text>
        <dbReference type="Rhea" id="RHEA:24898"/>
        <dbReference type="ChEBI" id="CHEBI:33019"/>
        <dbReference type="ChEBI" id="CHEBI:37565"/>
        <dbReference type="ChEBI" id="CHEBI:58805"/>
        <dbReference type="EC" id="2.7.7.65"/>
    </reaction>
</comment>
<dbReference type="Gene3D" id="3.30.70.270">
    <property type="match status" value="1"/>
</dbReference>
<evidence type="ECO:0000313" key="8">
    <source>
        <dbReference type="Proteomes" id="UP000542342"/>
    </source>
</evidence>
<dbReference type="PROSITE" id="PS50110">
    <property type="entry name" value="RESPONSE_REGULATORY"/>
    <property type="match status" value="1"/>
</dbReference>
<dbReference type="NCBIfam" id="TIGR00254">
    <property type="entry name" value="GGDEF"/>
    <property type="match status" value="1"/>
</dbReference>
<dbReference type="GO" id="GO:0000160">
    <property type="term" value="P:phosphorelay signal transduction system"/>
    <property type="evidence" value="ECO:0007669"/>
    <property type="project" value="InterPro"/>
</dbReference>
<dbReference type="SUPFAM" id="SSF52172">
    <property type="entry name" value="CheY-like"/>
    <property type="match status" value="1"/>
</dbReference>
<evidence type="ECO:0000256" key="3">
    <source>
        <dbReference type="PROSITE-ProRule" id="PRU00169"/>
    </source>
</evidence>
<keyword evidence="3" id="KW-0597">Phosphoprotein</keyword>
<dbReference type="EC" id="2.7.7.65" evidence="1"/>
<dbReference type="InterPro" id="IPR001789">
    <property type="entry name" value="Sig_transdc_resp-reg_receiver"/>
</dbReference>
<dbReference type="PANTHER" id="PTHR45138">
    <property type="entry name" value="REGULATORY COMPONENTS OF SENSORY TRANSDUCTION SYSTEM"/>
    <property type="match status" value="1"/>
</dbReference>
<evidence type="ECO:0000256" key="4">
    <source>
        <dbReference type="SAM" id="Coils"/>
    </source>
</evidence>
<dbReference type="SMART" id="SM00267">
    <property type="entry name" value="GGDEF"/>
    <property type="match status" value="1"/>
</dbReference>
<evidence type="ECO:0000256" key="1">
    <source>
        <dbReference type="ARBA" id="ARBA00012528"/>
    </source>
</evidence>
<dbReference type="EMBL" id="JACEFB010000016">
    <property type="protein sequence ID" value="MBA2227586.1"/>
    <property type="molecule type" value="Genomic_DNA"/>
</dbReference>
<dbReference type="InterPro" id="IPR011006">
    <property type="entry name" value="CheY-like_superfamily"/>
</dbReference>
<evidence type="ECO:0000259" key="5">
    <source>
        <dbReference type="PROSITE" id="PS50110"/>
    </source>
</evidence>
<proteinExistence type="predicted"/>
<name>A0A7V9ACR7_9BACT</name>
<dbReference type="SUPFAM" id="SSF55073">
    <property type="entry name" value="Nucleotide cyclase"/>
    <property type="match status" value="1"/>
</dbReference>
<dbReference type="Gene3D" id="3.40.50.2300">
    <property type="match status" value="1"/>
</dbReference>
<organism evidence="7 8">
    <name type="scientific">Thermogemmata fonticola</name>
    <dbReference type="NCBI Taxonomy" id="2755323"/>
    <lineage>
        <taxon>Bacteria</taxon>
        <taxon>Pseudomonadati</taxon>
        <taxon>Planctomycetota</taxon>
        <taxon>Planctomycetia</taxon>
        <taxon>Gemmatales</taxon>
        <taxon>Gemmataceae</taxon>
        <taxon>Thermogemmata</taxon>
    </lineage>
</organism>
<feature type="domain" description="Response regulatory" evidence="5">
    <location>
        <begin position="23"/>
        <end position="137"/>
    </location>
</feature>
<feature type="domain" description="GGDEF" evidence="6">
    <location>
        <begin position="219"/>
        <end position="353"/>
    </location>
</feature>
<dbReference type="GO" id="GO:1902201">
    <property type="term" value="P:negative regulation of bacterial-type flagellum-dependent cell motility"/>
    <property type="evidence" value="ECO:0007669"/>
    <property type="project" value="TreeGrafter"/>
</dbReference>
<dbReference type="PANTHER" id="PTHR45138:SF9">
    <property type="entry name" value="DIGUANYLATE CYCLASE DGCM-RELATED"/>
    <property type="match status" value="1"/>
</dbReference>
<dbReference type="Pfam" id="PF00990">
    <property type="entry name" value="GGDEF"/>
    <property type="match status" value="1"/>
</dbReference>
<dbReference type="InterPro" id="IPR050469">
    <property type="entry name" value="Diguanylate_Cyclase"/>
</dbReference>
<comment type="caution">
    <text evidence="7">The sequence shown here is derived from an EMBL/GenBank/DDBJ whole genome shotgun (WGS) entry which is preliminary data.</text>
</comment>
<gene>
    <name evidence="7" type="ORF">H0921_15615</name>
</gene>
<dbReference type="AlphaFoldDB" id="A0A7V9ACR7"/>
<dbReference type="Proteomes" id="UP000542342">
    <property type="component" value="Unassembled WGS sequence"/>
</dbReference>
<dbReference type="GO" id="GO:0043709">
    <property type="term" value="P:cell adhesion involved in single-species biofilm formation"/>
    <property type="evidence" value="ECO:0007669"/>
    <property type="project" value="TreeGrafter"/>
</dbReference>
<feature type="coiled-coil region" evidence="4">
    <location>
        <begin position="139"/>
        <end position="188"/>
    </location>
</feature>
<dbReference type="GO" id="GO:0052621">
    <property type="term" value="F:diguanylate cyclase activity"/>
    <property type="evidence" value="ECO:0007669"/>
    <property type="project" value="UniProtKB-EC"/>
</dbReference>
<sequence length="359" mass="40968">MVVIRRRSRQRGVIMNVTRYKTVVLIVDDDPHVLELLRVQLDGEFEVLTAETSDQARELLASRNVDMVLADLQLPGETGLSLLEWVRRNMPRTSRLLITGTARLEDAIDAINQAQVHRLILKPWRRDDLLQALRSVARNLMMERSHEQLLDQLRQLNQELERRVEERTQQLQAVLEELRKKNHFLEKVAITDPLTGLPNRRGLEMIIRKELYRRQRQPQPFALLLVDIDHFKQINHDYLHPGGDHVLVWLTGVMQQSIRGSDSIARLGGEEFLIVAPGTDLFGAEVLAERLRTSVANAETIYNGQPIRITISVGAAVADAETPVTYNEMQELAAAALREAKQKGRNCSVVRYFQPPIAV</sequence>
<dbReference type="Pfam" id="PF00072">
    <property type="entry name" value="Response_reg"/>
    <property type="match status" value="1"/>
</dbReference>
<dbReference type="InterPro" id="IPR029787">
    <property type="entry name" value="Nucleotide_cyclase"/>
</dbReference>